<gene>
    <name evidence="4" type="ORF">N8I77_011745</name>
</gene>
<evidence type="ECO:0000313" key="4">
    <source>
        <dbReference type="EMBL" id="KAK2598323.1"/>
    </source>
</evidence>
<feature type="region of interest" description="Disordered" evidence="1">
    <location>
        <begin position="30"/>
        <end position="152"/>
    </location>
</feature>
<feature type="signal peptide" evidence="2">
    <location>
        <begin position="1"/>
        <end position="19"/>
    </location>
</feature>
<comment type="caution">
    <text evidence="4">The sequence shown here is derived from an EMBL/GenBank/DDBJ whole genome shotgun (WGS) entry which is preliminary data.</text>
</comment>
<feature type="compositionally biased region" description="Low complexity" evidence="1">
    <location>
        <begin position="129"/>
        <end position="149"/>
    </location>
</feature>
<name>A0AAD9S3C3_PHOAM</name>
<organism evidence="4 5">
    <name type="scientific">Phomopsis amygdali</name>
    <name type="common">Fusicoccum amygdali</name>
    <dbReference type="NCBI Taxonomy" id="1214568"/>
    <lineage>
        <taxon>Eukaryota</taxon>
        <taxon>Fungi</taxon>
        <taxon>Dikarya</taxon>
        <taxon>Ascomycota</taxon>
        <taxon>Pezizomycotina</taxon>
        <taxon>Sordariomycetes</taxon>
        <taxon>Sordariomycetidae</taxon>
        <taxon>Diaporthales</taxon>
        <taxon>Diaporthaceae</taxon>
        <taxon>Diaporthe</taxon>
    </lineage>
</organism>
<dbReference type="PANTHER" id="PTHR42091:SF1">
    <property type="entry name" value="CONSERVED GLYCINE-RICH PROTEIN (AFU_ORTHOLOGUE AFUA_7G02440)"/>
    <property type="match status" value="1"/>
</dbReference>
<dbReference type="PANTHER" id="PTHR42091">
    <property type="entry name" value="CONSERVED GLYCINE-RICH PROTEIN (AFU_ORTHOLOGUE AFUA_7G02440)"/>
    <property type="match status" value="1"/>
</dbReference>
<sequence length="318" mass="31412">MKFNSFIAVGAALQTTVSAVAIPETSDLTSLATTQHQQRDSDDSLYTDLWKRRGGGGSGGRGGGSSGSGSSGSSSSSGSGSSSGSSSGSGSSSSGSSSGSSSSSGKTGSSGSSSSSSGSSSGSSGGRGAASSSSSSGGRTTTGSGVSPSYGGGRYYGGGTTVPYRAGSRSTGGIVPFVLVGGLAAVAFWPGVWYHPPYLYPYAHPWNYHNQTSNQNETKPVTCGCDPYQVCGCDDNSNQTYIDSVVGNGSYNSLNRSLVSIGDVNGTETILINGTLPNGTTASGGTESPNAAAGMRYMAQAAGWWPLVATAAAMAFFA</sequence>
<proteinExistence type="predicted"/>
<accession>A0AAD9S3C3</accession>
<feature type="compositionally biased region" description="Gly residues" evidence="1">
    <location>
        <begin position="55"/>
        <end position="70"/>
    </location>
</feature>
<feature type="compositionally biased region" description="Low complexity" evidence="1">
    <location>
        <begin position="71"/>
        <end position="122"/>
    </location>
</feature>
<reference evidence="4" key="1">
    <citation type="submission" date="2023-06" db="EMBL/GenBank/DDBJ databases">
        <authorList>
            <person name="Noh H."/>
        </authorList>
    </citation>
    <scope>NUCLEOTIDE SEQUENCE</scope>
    <source>
        <strain evidence="4">DUCC20226</strain>
    </source>
</reference>
<evidence type="ECO:0000256" key="1">
    <source>
        <dbReference type="SAM" id="MobiDB-lite"/>
    </source>
</evidence>
<feature type="chain" id="PRO_5042233422" description="DUF7732 domain-containing protein" evidence="2">
    <location>
        <begin position="20"/>
        <end position="318"/>
    </location>
</feature>
<dbReference type="Proteomes" id="UP001265746">
    <property type="component" value="Unassembled WGS sequence"/>
</dbReference>
<feature type="domain" description="DUF7732" evidence="3">
    <location>
        <begin position="155"/>
        <end position="280"/>
    </location>
</feature>
<evidence type="ECO:0000256" key="2">
    <source>
        <dbReference type="SAM" id="SignalP"/>
    </source>
</evidence>
<dbReference type="InterPro" id="IPR056634">
    <property type="entry name" value="DUF7732"/>
</dbReference>
<dbReference type="Pfam" id="PF24866">
    <property type="entry name" value="DUF7732"/>
    <property type="match status" value="1"/>
</dbReference>
<keyword evidence="5" id="KW-1185">Reference proteome</keyword>
<protein>
    <recommendedName>
        <fullName evidence="3">DUF7732 domain-containing protein</fullName>
    </recommendedName>
</protein>
<dbReference type="EMBL" id="JAUJFL010000008">
    <property type="protein sequence ID" value="KAK2598323.1"/>
    <property type="molecule type" value="Genomic_DNA"/>
</dbReference>
<keyword evidence="2" id="KW-0732">Signal</keyword>
<dbReference type="AlphaFoldDB" id="A0AAD9S3C3"/>
<evidence type="ECO:0000313" key="5">
    <source>
        <dbReference type="Proteomes" id="UP001265746"/>
    </source>
</evidence>
<evidence type="ECO:0000259" key="3">
    <source>
        <dbReference type="Pfam" id="PF24866"/>
    </source>
</evidence>